<dbReference type="AlphaFoldDB" id="A0A0V1DW30"/>
<evidence type="ECO:0000313" key="2">
    <source>
        <dbReference type="Proteomes" id="UP000054632"/>
    </source>
</evidence>
<reference evidence="1 2" key="1">
    <citation type="submission" date="2015-01" db="EMBL/GenBank/DDBJ databases">
        <title>Evolution of Trichinella species and genotypes.</title>
        <authorList>
            <person name="Korhonen P.K."/>
            <person name="Edoardo P."/>
            <person name="Giuseppe L.R."/>
            <person name="Gasser R.B."/>
        </authorList>
    </citation>
    <scope>NUCLEOTIDE SEQUENCE [LARGE SCALE GENOMIC DNA]</scope>
    <source>
        <strain evidence="1">ISS13</strain>
    </source>
</reference>
<dbReference type="EMBL" id="JYDR01000194">
    <property type="protein sequence ID" value="KRY65785.1"/>
    <property type="molecule type" value="Genomic_DNA"/>
</dbReference>
<feature type="non-terminal residue" evidence="1">
    <location>
        <position position="79"/>
    </location>
</feature>
<protein>
    <submittedName>
        <fullName evidence="1">Uncharacterized protein</fullName>
    </submittedName>
</protein>
<evidence type="ECO:0000313" key="1">
    <source>
        <dbReference type="EMBL" id="KRY65785.1"/>
    </source>
</evidence>
<accession>A0A0V1DW30</accession>
<comment type="caution">
    <text evidence="1">The sequence shown here is derived from an EMBL/GenBank/DDBJ whole genome shotgun (WGS) entry which is preliminary data.</text>
</comment>
<proteinExistence type="predicted"/>
<name>A0A0V1DW30_TRIPS</name>
<gene>
    <name evidence="1" type="ORF">T4A_11213</name>
</gene>
<dbReference type="Proteomes" id="UP000054632">
    <property type="component" value="Unassembled WGS sequence"/>
</dbReference>
<organism evidence="1 2">
    <name type="scientific">Trichinella pseudospiralis</name>
    <name type="common">Parasitic roundworm</name>
    <dbReference type="NCBI Taxonomy" id="6337"/>
    <lineage>
        <taxon>Eukaryota</taxon>
        <taxon>Metazoa</taxon>
        <taxon>Ecdysozoa</taxon>
        <taxon>Nematoda</taxon>
        <taxon>Enoplea</taxon>
        <taxon>Dorylaimia</taxon>
        <taxon>Trichinellida</taxon>
        <taxon>Trichinellidae</taxon>
        <taxon>Trichinella</taxon>
    </lineage>
</organism>
<sequence length="79" mass="8811">MDNEPQQLTVCHKGINAAANHILKSSQQQFGKDSTQLRCYKTPDVLVISFPGVHEFTAIEMRLVARVSAVWFINSSVAH</sequence>